<evidence type="ECO:0000313" key="1">
    <source>
        <dbReference type="EMBL" id="MCI86251.1"/>
    </source>
</evidence>
<organism evidence="1 2">
    <name type="scientific">Trifolium medium</name>
    <dbReference type="NCBI Taxonomy" id="97028"/>
    <lineage>
        <taxon>Eukaryota</taxon>
        <taxon>Viridiplantae</taxon>
        <taxon>Streptophyta</taxon>
        <taxon>Embryophyta</taxon>
        <taxon>Tracheophyta</taxon>
        <taxon>Spermatophyta</taxon>
        <taxon>Magnoliopsida</taxon>
        <taxon>eudicotyledons</taxon>
        <taxon>Gunneridae</taxon>
        <taxon>Pentapetalae</taxon>
        <taxon>rosids</taxon>
        <taxon>fabids</taxon>
        <taxon>Fabales</taxon>
        <taxon>Fabaceae</taxon>
        <taxon>Papilionoideae</taxon>
        <taxon>50 kb inversion clade</taxon>
        <taxon>NPAAA clade</taxon>
        <taxon>Hologalegina</taxon>
        <taxon>IRL clade</taxon>
        <taxon>Trifolieae</taxon>
        <taxon>Trifolium</taxon>
    </lineage>
</organism>
<reference evidence="1 2" key="1">
    <citation type="journal article" date="2018" name="Front. Plant Sci.">
        <title>Red Clover (Trifolium pratense) and Zigzag Clover (T. medium) - A Picture of Genomic Similarities and Differences.</title>
        <authorList>
            <person name="Dluhosova J."/>
            <person name="Istvanek J."/>
            <person name="Nedelnik J."/>
            <person name="Repkova J."/>
        </authorList>
    </citation>
    <scope>NUCLEOTIDE SEQUENCE [LARGE SCALE GENOMIC DNA]</scope>
    <source>
        <strain evidence="2">cv. 10/8</strain>
        <tissue evidence="1">Leaf</tissue>
    </source>
</reference>
<dbReference type="EMBL" id="LXQA011135316">
    <property type="protein sequence ID" value="MCI86251.1"/>
    <property type="molecule type" value="Genomic_DNA"/>
</dbReference>
<comment type="caution">
    <text evidence="1">The sequence shown here is derived from an EMBL/GenBank/DDBJ whole genome shotgun (WGS) entry which is preliminary data.</text>
</comment>
<accession>A0A392VH12</accession>
<evidence type="ECO:0000313" key="2">
    <source>
        <dbReference type="Proteomes" id="UP000265520"/>
    </source>
</evidence>
<dbReference type="AlphaFoldDB" id="A0A392VH12"/>
<proteinExistence type="predicted"/>
<protein>
    <submittedName>
        <fullName evidence="1">Uncharacterized protein</fullName>
    </submittedName>
</protein>
<sequence>GLASVAFVAETVGLVVASAAAIP</sequence>
<feature type="non-terminal residue" evidence="1">
    <location>
        <position position="1"/>
    </location>
</feature>
<keyword evidence="2" id="KW-1185">Reference proteome</keyword>
<dbReference type="Proteomes" id="UP000265520">
    <property type="component" value="Unassembled WGS sequence"/>
</dbReference>
<name>A0A392VH12_9FABA</name>